<keyword evidence="3" id="KW-1133">Transmembrane helix</keyword>
<feature type="region of interest" description="Disordered" evidence="2">
    <location>
        <begin position="1242"/>
        <end position="1265"/>
    </location>
</feature>
<evidence type="ECO:0000256" key="1">
    <source>
        <dbReference type="SAM" id="Coils"/>
    </source>
</evidence>
<dbReference type="EMBL" id="LT629748">
    <property type="protein sequence ID" value="SDS98996.1"/>
    <property type="molecule type" value="Genomic_DNA"/>
</dbReference>
<feature type="transmembrane region" description="Helical" evidence="3">
    <location>
        <begin position="950"/>
        <end position="970"/>
    </location>
</feature>
<feature type="coiled-coil region" evidence="1">
    <location>
        <begin position="659"/>
        <end position="686"/>
    </location>
</feature>
<dbReference type="CDD" id="cd20705">
    <property type="entry name" value="MIX_I"/>
    <property type="match status" value="1"/>
</dbReference>
<dbReference type="STRING" id="797277.SAMN05216198_3348"/>
<reference evidence="5" key="1">
    <citation type="submission" date="2016-10" db="EMBL/GenBank/DDBJ databases">
        <authorList>
            <person name="Varghese N."/>
            <person name="Submissions S."/>
        </authorList>
    </citation>
    <scope>NUCLEOTIDE SEQUENCE [LARGE SCALE GENOMIC DNA]</scope>
    <source>
        <strain evidence="5">2SM5</strain>
    </source>
</reference>
<protein>
    <submittedName>
        <fullName evidence="4">Uncharacterized protein</fullName>
    </submittedName>
</protein>
<keyword evidence="5" id="KW-1185">Reference proteome</keyword>
<evidence type="ECO:0000256" key="2">
    <source>
        <dbReference type="SAM" id="MobiDB-lite"/>
    </source>
</evidence>
<dbReference type="Proteomes" id="UP000243426">
    <property type="component" value="Chromosome I"/>
</dbReference>
<keyword evidence="1" id="KW-0175">Coiled coil</keyword>
<evidence type="ECO:0000256" key="3">
    <source>
        <dbReference type="SAM" id="Phobius"/>
    </source>
</evidence>
<proteinExistence type="predicted"/>
<name>A0A1H1WRM4_9GAMM</name>
<dbReference type="OrthoDB" id="5406083at2"/>
<gene>
    <name evidence="4" type="ORF">SAMN05216198_3348</name>
</gene>
<keyword evidence="3" id="KW-0812">Transmembrane</keyword>
<dbReference type="AlphaFoldDB" id="A0A1H1WRM4"/>
<organism evidence="4 5">
    <name type="scientific">Halopseudomonas litoralis</name>
    <dbReference type="NCBI Taxonomy" id="797277"/>
    <lineage>
        <taxon>Bacteria</taxon>
        <taxon>Pseudomonadati</taxon>
        <taxon>Pseudomonadota</taxon>
        <taxon>Gammaproteobacteria</taxon>
        <taxon>Pseudomonadales</taxon>
        <taxon>Pseudomonadaceae</taxon>
        <taxon>Halopseudomonas</taxon>
    </lineage>
</organism>
<evidence type="ECO:0000313" key="5">
    <source>
        <dbReference type="Proteomes" id="UP000243426"/>
    </source>
</evidence>
<feature type="transmembrane region" description="Helical" evidence="3">
    <location>
        <begin position="982"/>
        <end position="1002"/>
    </location>
</feature>
<feature type="transmembrane region" description="Helical" evidence="3">
    <location>
        <begin position="1008"/>
        <end position="1029"/>
    </location>
</feature>
<dbReference type="RefSeq" id="WP_090275228.1">
    <property type="nucleotide sequence ID" value="NZ_LT629748.1"/>
</dbReference>
<sequence length="1265" mass="138508">MSGNVCILDSGPACEPDKLIVEIIGKQHPETQRLLICDANGQPLDGVTAAAEEEEISGAGVSSLLKIWDWEEQPGESLHLEIASQSGPPIRLPLLTDLRATPRQVEAQLNQIVPVVPCTALPSITQQDHSGIPVLARSGYIYVFAWGKLWRELEMRFTEQGTRYFDIDVAAFRDEQGFVEGKRTATGAALEDIWLPSQWNGRWAGSLDLMFSEIQLSAARLQHYERHENYLSPRVSMPRLLVTEATWQQHWSDAPSGLAMLEALQKGRDTPSGSAGAARFRMASNVFPVSLCAPQRQRQPGHEWLLDQPARMLCDLTGTYPEQALASTHQATESWRTGVASDPPAEFESEAWRSCYHGCEADALTVWQAQDAQPDALQSVRDRQLYAVLLPDPMYRLRHLHARIGSLQTLLRYCTQLAMEHSHHASALLLQNVAVPSRIGGHRNPLADSIRNKLSEAGKREINIATAAVERANAWKLLESAQLALANTLELKQSQQCMGDHLSQDAFEYAASMLFAVQLMASIASSPAQIDPLAIKGDIHDAVSGFHLHRPGRNPGQQLLTDIVNRESHPLHTMLWPAVRYDELFAEYRKPAEAEPNNGDARFRATALARLEDMDAPDSESDTLDGVTLAALMESGTLQDSFTAHASFKAGMAVLSKINEILSSSIKAAENQAANIRQQRDGSNQRVAADRAALEQATAARVKLHGMTAEHLRQTMPRAFAGALFIDAGNSSGNQRYLFGLEDLPEVDPQAARERLYGKYLDGAGNRLATTNGHSARRSGQPIVPESGVYFAIPRNSDTARILSNLNQAHNQEALAGSTLLASRANAEQLGWASQRATESAQRAQEGRVHRALNSRPFSAAILMMEMWNVQVAMAEAEKVIRERGDIRFIAGYAGVGLDAVIALEVLLRKVAGNQTILGRTANKAFFEISDDFAKKFLGSRIAENIVKAVTVRIAAQIVAGTIFAGLSVSDAIHSAQWSDNAVWGHSMMAVGGIIGAAAPLFTGSALFGPMGVIAVTLIIGGAILVAHLSNTSFEDWLAGSIFNQEGGFSDTRSVPGQRVPETDSSASHLKASDEAFYRLVGLLTGVTIQIADNPDYDPRVLNDGSRSETVLRKRANTLITVRSNVNGMMSALDSADSIVRCLLVRNEVHQSGSLNIERNIRRDQPDRSTPLLQHITSDAWVLYVNTPVNPPQIHAFHKPDNYHWEVRAQFRFQDPQNNRTWIFPAPGPKVELTGAARKTEPDFQRINQPLWADQETHAAKGAAG</sequence>
<evidence type="ECO:0000313" key="4">
    <source>
        <dbReference type="EMBL" id="SDS98996.1"/>
    </source>
</evidence>
<accession>A0A1H1WRM4</accession>
<keyword evidence="3" id="KW-0472">Membrane</keyword>